<keyword evidence="5" id="KW-1185">Reference proteome</keyword>
<proteinExistence type="predicted"/>
<dbReference type="GO" id="GO:0030976">
    <property type="term" value="F:thiamine pyrophosphate binding"/>
    <property type="evidence" value="ECO:0007669"/>
    <property type="project" value="InterPro"/>
</dbReference>
<evidence type="ECO:0000259" key="3">
    <source>
        <dbReference type="Pfam" id="PF02775"/>
    </source>
</evidence>
<organism evidence="4 5">
    <name type="scientific">Pelotomaculum thermopropionicum (strain DSM 13744 / JCM 10971 / SI)</name>
    <dbReference type="NCBI Taxonomy" id="370438"/>
    <lineage>
        <taxon>Bacteria</taxon>
        <taxon>Bacillati</taxon>
        <taxon>Bacillota</taxon>
        <taxon>Clostridia</taxon>
        <taxon>Eubacteriales</taxon>
        <taxon>Desulfotomaculaceae</taxon>
        <taxon>Pelotomaculum</taxon>
    </lineage>
</organism>
<dbReference type="SUPFAM" id="SSF52518">
    <property type="entry name" value="Thiamin diphosphate-binding fold (THDP-binding)"/>
    <property type="match status" value="1"/>
</dbReference>
<dbReference type="Pfam" id="PF02775">
    <property type="entry name" value="TPP_enzyme_C"/>
    <property type="match status" value="1"/>
</dbReference>
<dbReference type="KEGG" id="pth:PTH_0057"/>
<protein>
    <submittedName>
        <fullName evidence="4">Pyruvate:ferredoxin oxidoreductase and related 2-oxoacid:ferredoxin oxidoreductases, beta subunit</fullName>
    </submittedName>
</protein>
<dbReference type="EMBL" id="AP009389">
    <property type="protein sequence ID" value="BAF58238.1"/>
    <property type="molecule type" value="Genomic_DNA"/>
</dbReference>
<dbReference type="InterPro" id="IPR011766">
    <property type="entry name" value="TPP_enzyme_TPP-bd"/>
</dbReference>
<dbReference type="GO" id="GO:0045333">
    <property type="term" value="P:cellular respiration"/>
    <property type="evidence" value="ECO:0007669"/>
    <property type="project" value="UniProtKB-ARBA"/>
</dbReference>
<dbReference type="eggNOG" id="COG1013">
    <property type="taxonomic scope" value="Bacteria"/>
</dbReference>
<accession>A5D685</accession>
<dbReference type="Gene3D" id="3.40.50.970">
    <property type="match status" value="1"/>
</dbReference>
<dbReference type="InterPro" id="IPR051457">
    <property type="entry name" value="2-oxoacid:Fd_oxidoreductase"/>
</dbReference>
<feature type="domain" description="Thiamine pyrophosphate enzyme TPP-binding" evidence="3">
    <location>
        <begin position="61"/>
        <end position="208"/>
    </location>
</feature>
<evidence type="ECO:0000313" key="4">
    <source>
        <dbReference type="EMBL" id="BAF58238.1"/>
    </source>
</evidence>
<feature type="region of interest" description="Disordered" evidence="2">
    <location>
        <begin position="137"/>
        <end position="157"/>
    </location>
</feature>
<dbReference type="GO" id="GO:0016625">
    <property type="term" value="F:oxidoreductase activity, acting on the aldehyde or oxo group of donors, iron-sulfur protein as acceptor"/>
    <property type="evidence" value="ECO:0007669"/>
    <property type="project" value="UniProtKB-ARBA"/>
</dbReference>
<sequence length="258" mass="27863">MFPQPDMPQSWRAETKPHKFCPGCGHGIVLKCLGQAIDELGLQGRTVFGCDIGCSLLSWDFFNLDSVQTHHGRTTPVMTGIKRARPELICVAYMGDGGGYSIGLQHLISAAARDEKITVVLANNTLYAMTGGQLAPTTLPGQKTETTPYGRDPEATGRPLLGPEMVAAVAGEGAYVARGSIANVRQLKGFLKKALENQMAGAGFSFVEALSACPTNWRMNAKETWRFIEEEMQGYFRTGEIKVPGAVRKEAEDGGHNS</sequence>
<reference evidence="5" key="1">
    <citation type="journal article" date="2008" name="Genome Res.">
        <title>The genome of Pelotomaculum thermopropionicum reveals niche-associated evolution in anaerobic microbiota.</title>
        <authorList>
            <person name="Kosaka T."/>
            <person name="Kato S."/>
            <person name="Shimoyama T."/>
            <person name="Ishii S."/>
            <person name="Abe T."/>
            <person name="Watanabe K."/>
        </authorList>
    </citation>
    <scope>NUCLEOTIDE SEQUENCE [LARGE SCALE GENOMIC DNA]</scope>
    <source>
        <strain evidence="5">DSM 13744 / JCM 10971 / SI</strain>
    </source>
</reference>
<dbReference type="STRING" id="370438.PTH_0057"/>
<keyword evidence="1" id="KW-0560">Oxidoreductase</keyword>
<evidence type="ECO:0000256" key="2">
    <source>
        <dbReference type="SAM" id="MobiDB-lite"/>
    </source>
</evidence>
<evidence type="ECO:0000256" key="1">
    <source>
        <dbReference type="ARBA" id="ARBA00023002"/>
    </source>
</evidence>
<dbReference type="Proteomes" id="UP000006556">
    <property type="component" value="Chromosome"/>
</dbReference>
<evidence type="ECO:0000313" key="5">
    <source>
        <dbReference type="Proteomes" id="UP000006556"/>
    </source>
</evidence>
<name>A5D685_PELTS</name>
<keyword evidence="4" id="KW-0670">Pyruvate</keyword>
<feature type="compositionally biased region" description="Polar residues" evidence="2">
    <location>
        <begin position="137"/>
        <end position="147"/>
    </location>
</feature>
<gene>
    <name evidence="4" type="primary">PorB</name>
    <name evidence="4" type="ordered locus">PTH_0057</name>
</gene>
<dbReference type="AlphaFoldDB" id="A5D685"/>
<dbReference type="HOGENOM" id="CLU_048564_2_1_9"/>
<dbReference type="PANTHER" id="PTHR48084:SF3">
    <property type="entry name" value="SUBUNIT OF PYRUVATE:FLAVODOXIN OXIDOREDUCTASE"/>
    <property type="match status" value="1"/>
</dbReference>
<dbReference type="PANTHER" id="PTHR48084">
    <property type="entry name" value="2-OXOGLUTARATE OXIDOREDUCTASE SUBUNIT KORB-RELATED"/>
    <property type="match status" value="1"/>
</dbReference>
<dbReference type="InterPro" id="IPR029061">
    <property type="entry name" value="THDP-binding"/>
</dbReference>